<dbReference type="Pfam" id="PF07729">
    <property type="entry name" value="FCD"/>
    <property type="match status" value="1"/>
</dbReference>
<dbReference type="InterPro" id="IPR036390">
    <property type="entry name" value="WH_DNA-bd_sf"/>
</dbReference>
<dbReference type="Proteomes" id="UP000008850">
    <property type="component" value="Chromosome"/>
</dbReference>
<gene>
    <name evidence="5" type="ordered locus">KKY_3834</name>
</gene>
<dbReference type="SMART" id="SM00345">
    <property type="entry name" value="HTH_GNTR"/>
    <property type="match status" value="2"/>
</dbReference>
<keyword evidence="2" id="KW-0238">DNA-binding</keyword>
<dbReference type="Gene3D" id="1.10.10.10">
    <property type="entry name" value="Winged helix-like DNA-binding domain superfamily/Winged helix DNA-binding domain"/>
    <property type="match status" value="2"/>
</dbReference>
<keyword evidence="3" id="KW-0804">Transcription</keyword>
<dbReference type="SUPFAM" id="SSF48008">
    <property type="entry name" value="GntR ligand-binding domain-like"/>
    <property type="match status" value="1"/>
</dbReference>
<dbReference type="InterPro" id="IPR011711">
    <property type="entry name" value="GntR_C"/>
</dbReference>
<dbReference type="eggNOG" id="COG1802">
    <property type="taxonomic scope" value="Bacteria"/>
</dbReference>
<evidence type="ECO:0000259" key="4">
    <source>
        <dbReference type="PROSITE" id="PS50949"/>
    </source>
</evidence>
<dbReference type="EMBL" id="CP003075">
    <property type="protein sequence ID" value="AEQ53816.1"/>
    <property type="molecule type" value="Genomic_DNA"/>
</dbReference>
<dbReference type="KEGG" id="phl:KKY_3834"/>
<evidence type="ECO:0000256" key="3">
    <source>
        <dbReference type="ARBA" id="ARBA00023163"/>
    </source>
</evidence>
<dbReference type="AlphaFoldDB" id="G4RD66"/>
<evidence type="ECO:0000313" key="6">
    <source>
        <dbReference type="Proteomes" id="UP000008850"/>
    </source>
</evidence>
<sequence>MIVTVDTRLRLALMSPLQAEIARKIAGFIQDGRWAVGDRISDAALSKELGTSRTPVRQVLQLLCEQGLVAQSPKAGFHLNRTIGESADLDTLIPPSDTEALFTSMMMARANGAIGDEASEAELADQFSVTRGAVRRALMRFSSEGLAERRPGHGWRFAECLDNKQAVEESYAYRILIECGAVCEKSFRPNTAELSALRAQQEKLSQSSLADISRADWFEANANFHATVVSWSQNRYLLQSIRRQNSLRRMTEYAEFTQLSEKRIHRAARDHLAVLDAIEAGDCKLAAAILYRHLSRTALPAEVPGEFD</sequence>
<feature type="domain" description="HTH gntR-type" evidence="4">
    <location>
        <begin position="15"/>
        <end position="82"/>
    </location>
</feature>
<dbReference type="PROSITE" id="PS50949">
    <property type="entry name" value="HTH_GNTR"/>
    <property type="match status" value="1"/>
</dbReference>
<protein>
    <submittedName>
        <fullName evidence="5">Transcriptional regulator, GntR family</fullName>
    </submittedName>
</protein>
<keyword evidence="1" id="KW-0805">Transcription regulation</keyword>
<accession>G4RD66</accession>
<organism evidence="5 6">
    <name type="scientific">Pelagibacterium halotolerans (strain DSM 22347 / JCM 15775 / CGMCC 1.7692 / B2)</name>
    <dbReference type="NCBI Taxonomy" id="1082931"/>
    <lineage>
        <taxon>Bacteria</taxon>
        <taxon>Pseudomonadati</taxon>
        <taxon>Pseudomonadota</taxon>
        <taxon>Alphaproteobacteria</taxon>
        <taxon>Hyphomicrobiales</taxon>
        <taxon>Devosiaceae</taxon>
        <taxon>Pelagibacterium</taxon>
    </lineage>
</organism>
<dbReference type="Gene3D" id="1.20.120.530">
    <property type="entry name" value="GntR ligand-binding domain-like"/>
    <property type="match status" value="1"/>
</dbReference>
<dbReference type="SUPFAM" id="SSF46785">
    <property type="entry name" value="Winged helix' DNA-binding domain"/>
    <property type="match status" value="2"/>
</dbReference>
<dbReference type="GO" id="GO:0003677">
    <property type="term" value="F:DNA binding"/>
    <property type="evidence" value="ECO:0007669"/>
    <property type="project" value="UniProtKB-KW"/>
</dbReference>
<proteinExistence type="predicted"/>
<dbReference type="HOGENOM" id="CLU_059389_0_0_5"/>
<dbReference type="Pfam" id="PF00392">
    <property type="entry name" value="GntR"/>
    <property type="match status" value="2"/>
</dbReference>
<evidence type="ECO:0000256" key="2">
    <source>
        <dbReference type="ARBA" id="ARBA00023125"/>
    </source>
</evidence>
<dbReference type="STRING" id="1082931.KKY_3834"/>
<evidence type="ECO:0000313" key="5">
    <source>
        <dbReference type="EMBL" id="AEQ53816.1"/>
    </source>
</evidence>
<name>G4RD66_PELHB</name>
<dbReference type="PATRIC" id="fig|1082931.4.peg.3785"/>
<evidence type="ECO:0000256" key="1">
    <source>
        <dbReference type="ARBA" id="ARBA00023015"/>
    </source>
</evidence>
<dbReference type="InterPro" id="IPR008920">
    <property type="entry name" value="TF_FadR/GntR_C"/>
</dbReference>
<keyword evidence="6" id="KW-1185">Reference proteome</keyword>
<dbReference type="PANTHER" id="PTHR43537:SF5">
    <property type="entry name" value="UXU OPERON TRANSCRIPTIONAL REGULATOR"/>
    <property type="match status" value="1"/>
</dbReference>
<dbReference type="GO" id="GO:0003700">
    <property type="term" value="F:DNA-binding transcription factor activity"/>
    <property type="evidence" value="ECO:0007669"/>
    <property type="project" value="InterPro"/>
</dbReference>
<dbReference type="CDD" id="cd07377">
    <property type="entry name" value="WHTH_GntR"/>
    <property type="match status" value="1"/>
</dbReference>
<dbReference type="InterPro" id="IPR036388">
    <property type="entry name" value="WH-like_DNA-bd_sf"/>
</dbReference>
<reference evidence="5 6" key="1">
    <citation type="journal article" date="2012" name="J. Bacteriol.">
        <title>Complete genome sequence of Pelagibacterium halotolerans B2T.</title>
        <authorList>
            <person name="Huo Y.Y."/>
            <person name="Cheng H."/>
            <person name="Han X.F."/>
            <person name="Jiang X.W."/>
            <person name="Sun C."/>
            <person name="Zhang X.Q."/>
            <person name="Zhu X.F."/>
            <person name="Liu Y.F."/>
            <person name="Li P.F."/>
            <person name="Ni P.X."/>
            <person name="Wu M."/>
        </authorList>
    </citation>
    <scope>NUCLEOTIDE SEQUENCE [LARGE SCALE GENOMIC DNA]</scope>
    <source>
        <strain evidence="6">DSM 22347 / JCM 15775 / CGMCC 1.7692 / B2</strain>
    </source>
</reference>
<dbReference type="InterPro" id="IPR000524">
    <property type="entry name" value="Tscrpt_reg_HTH_GntR"/>
</dbReference>
<dbReference type="SMART" id="SM00895">
    <property type="entry name" value="FCD"/>
    <property type="match status" value="1"/>
</dbReference>
<dbReference type="PANTHER" id="PTHR43537">
    <property type="entry name" value="TRANSCRIPTIONAL REGULATOR, GNTR FAMILY"/>
    <property type="match status" value="1"/>
</dbReference>